<name>W2Z0W5_PHYNI</name>
<comment type="caution">
    <text evidence="1">The sequence shown here is derived from an EMBL/GenBank/DDBJ whole genome shotgun (WGS) entry which is preliminary data.</text>
</comment>
<evidence type="ECO:0000313" key="2">
    <source>
        <dbReference type="Proteomes" id="UP000018948"/>
    </source>
</evidence>
<reference evidence="1 2" key="1">
    <citation type="submission" date="2013-11" db="EMBL/GenBank/DDBJ databases">
        <title>The Genome Sequence of Phytophthora parasitica P10297.</title>
        <authorList>
            <consortium name="The Broad Institute Genomics Platform"/>
            <person name="Russ C."/>
            <person name="Tyler B."/>
            <person name="Panabieres F."/>
            <person name="Shan W."/>
            <person name="Tripathy S."/>
            <person name="Grunwald N."/>
            <person name="Machado M."/>
            <person name="Johnson C.S."/>
            <person name="Walker B."/>
            <person name="Young S.K."/>
            <person name="Zeng Q."/>
            <person name="Gargeya S."/>
            <person name="Fitzgerald M."/>
            <person name="Haas B."/>
            <person name="Abouelleil A."/>
            <person name="Allen A.W."/>
            <person name="Alvarado L."/>
            <person name="Arachchi H.M."/>
            <person name="Berlin A.M."/>
            <person name="Chapman S.B."/>
            <person name="Gainer-Dewar J."/>
            <person name="Goldberg J."/>
            <person name="Griggs A."/>
            <person name="Gujja S."/>
            <person name="Hansen M."/>
            <person name="Howarth C."/>
            <person name="Imamovic A."/>
            <person name="Ireland A."/>
            <person name="Larimer J."/>
            <person name="McCowan C."/>
            <person name="Murphy C."/>
            <person name="Pearson M."/>
            <person name="Poon T.W."/>
            <person name="Priest M."/>
            <person name="Roberts A."/>
            <person name="Saif S."/>
            <person name="Shea T."/>
            <person name="Sisk P."/>
            <person name="Sykes S."/>
            <person name="Wortman J."/>
            <person name="Nusbaum C."/>
            <person name="Birren B."/>
        </authorList>
    </citation>
    <scope>NUCLEOTIDE SEQUENCE [LARGE SCALE GENOMIC DNA]</scope>
    <source>
        <strain evidence="1 2">P10297</strain>
    </source>
</reference>
<protein>
    <submittedName>
        <fullName evidence="1">Uncharacterized protein</fullName>
    </submittedName>
</protein>
<dbReference type="AlphaFoldDB" id="W2Z0W5"/>
<gene>
    <name evidence="1" type="ORF">F442_11720</name>
</gene>
<dbReference type="Proteomes" id="UP000018948">
    <property type="component" value="Unassembled WGS sequence"/>
</dbReference>
<sequence>MCDLYQRVYICTHGWKNRKSRSGGTRPRQHIRLTDCPFRFVAQWNVGRYSSPTREYQIRTSAEGLGLPQKNHCGFDGSDVEYEAIRPIMSV</sequence>
<organism evidence="1 2">
    <name type="scientific">Phytophthora nicotianae P10297</name>
    <dbReference type="NCBI Taxonomy" id="1317064"/>
    <lineage>
        <taxon>Eukaryota</taxon>
        <taxon>Sar</taxon>
        <taxon>Stramenopiles</taxon>
        <taxon>Oomycota</taxon>
        <taxon>Peronosporomycetes</taxon>
        <taxon>Peronosporales</taxon>
        <taxon>Peronosporaceae</taxon>
        <taxon>Phytophthora</taxon>
    </lineage>
</organism>
<proteinExistence type="predicted"/>
<evidence type="ECO:0000313" key="1">
    <source>
        <dbReference type="EMBL" id="ETP41027.1"/>
    </source>
</evidence>
<dbReference type="EMBL" id="ANIY01002436">
    <property type="protein sequence ID" value="ETP41027.1"/>
    <property type="molecule type" value="Genomic_DNA"/>
</dbReference>
<accession>W2Z0W5</accession>